<gene>
    <name evidence="1" type="ordered locus">Acry_2279</name>
</gene>
<dbReference type="Proteomes" id="UP000000245">
    <property type="component" value="Chromosome"/>
</dbReference>
<dbReference type="HOGENOM" id="CLU_2314012_0_0_5"/>
<protein>
    <submittedName>
        <fullName evidence="1">Uncharacterized protein</fullName>
    </submittedName>
</protein>
<dbReference type="EMBL" id="CP000697">
    <property type="protein sequence ID" value="ABQ31474.1"/>
    <property type="molecule type" value="Genomic_DNA"/>
</dbReference>
<keyword evidence="2" id="KW-1185">Reference proteome</keyword>
<name>A5G0U2_ACICJ</name>
<proteinExistence type="predicted"/>
<organism evidence="1 2">
    <name type="scientific">Acidiphilium cryptum (strain JF-5)</name>
    <dbReference type="NCBI Taxonomy" id="349163"/>
    <lineage>
        <taxon>Bacteria</taxon>
        <taxon>Pseudomonadati</taxon>
        <taxon>Pseudomonadota</taxon>
        <taxon>Alphaproteobacteria</taxon>
        <taxon>Acetobacterales</taxon>
        <taxon>Acidocellaceae</taxon>
        <taxon>Acidiphilium</taxon>
    </lineage>
</organism>
<evidence type="ECO:0000313" key="2">
    <source>
        <dbReference type="Proteomes" id="UP000000245"/>
    </source>
</evidence>
<evidence type="ECO:0000313" key="1">
    <source>
        <dbReference type="EMBL" id="ABQ31474.1"/>
    </source>
</evidence>
<accession>A5G0U2</accession>
<reference evidence="1 2" key="1">
    <citation type="submission" date="2007-05" db="EMBL/GenBank/DDBJ databases">
        <title>Complete sequence of chromosome of Acidiphilium cryptum JF-5.</title>
        <authorList>
            <consortium name="US DOE Joint Genome Institute"/>
            <person name="Copeland A."/>
            <person name="Lucas S."/>
            <person name="Lapidus A."/>
            <person name="Barry K."/>
            <person name="Detter J.C."/>
            <person name="Glavina del Rio T."/>
            <person name="Hammon N."/>
            <person name="Israni S."/>
            <person name="Dalin E."/>
            <person name="Tice H."/>
            <person name="Pitluck S."/>
            <person name="Sims D."/>
            <person name="Brettin T."/>
            <person name="Bruce D."/>
            <person name="Han C."/>
            <person name="Schmutz J."/>
            <person name="Larimer F."/>
            <person name="Land M."/>
            <person name="Hauser L."/>
            <person name="Kyrpides N."/>
            <person name="Kim E."/>
            <person name="Magnuson T."/>
            <person name="Richardson P."/>
        </authorList>
    </citation>
    <scope>NUCLEOTIDE SEQUENCE [LARGE SCALE GENOMIC DNA]</scope>
    <source>
        <strain evidence="1 2">JF-5</strain>
    </source>
</reference>
<dbReference type="KEGG" id="acr:Acry_2279"/>
<sequence length="99" mass="10697">MAWRKRSVGIKTWDSSLSLPGLIVERKMLVGGVVQMSGRLSASQATCPDYGTPSTSCNSRRDRMLSEMPVSGSAVQLRLLIRRFGADTPLAGGKRSASR</sequence>
<dbReference type="AlphaFoldDB" id="A5G0U2"/>